<sequence length="244" mass="27093">MAILEQQWSVRLLGRWQLFCGGVPVDIGVRQQRVIAALALLGANPRRSIAIRLWPDSPDARASGNLRASLFRILHEQPGLIQAPRDGIRLDPRVEIDVTALRSNIDEVLRIRDDVATEALMVELRGADLLPEWSDDWVVMERERLDQQRLLAFEAVARRCLKVGDFDRAVEVATMAVGMASLRESAYFLLMRAHLAAGNRALAAQVYQRLSDTLAAELGIAPSAPFEQLIDLGLRQSGVGVTLR</sequence>
<dbReference type="InterPro" id="IPR051677">
    <property type="entry name" value="AfsR-DnrI-RedD_regulator"/>
</dbReference>
<comment type="caution">
    <text evidence="4">The sequence shown here is derived from an EMBL/GenBank/DDBJ whole genome shotgun (WGS) entry which is preliminary data.</text>
</comment>
<proteinExistence type="predicted"/>
<dbReference type="Gene3D" id="1.10.10.10">
    <property type="entry name" value="Winged helix-like DNA-binding domain superfamily/Winged helix DNA-binding domain"/>
    <property type="match status" value="1"/>
</dbReference>
<dbReference type="PANTHER" id="PTHR35807:SF1">
    <property type="entry name" value="TRANSCRIPTIONAL REGULATOR REDD"/>
    <property type="match status" value="1"/>
</dbReference>
<dbReference type="PANTHER" id="PTHR35807">
    <property type="entry name" value="TRANSCRIPTIONAL REGULATOR REDD-RELATED"/>
    <property type="match status" value="1"/>
</dbReference>
<evidence type="ECO:0000313" key="4">
    <source>
        <dbReference type="EMBL" id="RXZ68444.1"/>
    </source>
</evidence>
<accession>A0A4Q2KSJ1</accession>
<name>A0A4Q2KSJ1_9MICO</name>
<dbReference type="Gene3D" id="1.25.40.10">
    <property type="entry name" value="Tetratricopeptide repeat domain"/>
    <property type="match status" value="1"/>
</dbReference>
<keyword evidence="2" id="KW-0804">Transcription</keyword>
<organism evidence="4 5">
    <name type="scientific">Agromyces albus</name>
    <dbReference type="NCBI Taxonomy" id="205332"/>
    <lineage>
        <taxon>Bacteria</taxon>
        <taxon>Bacillati</taxon>
        <taxon>Actinomycetota</taxon>
        <taxon>Actinomycetes</taxon>
        <taxon>Micrococcales</taxon>
        <taxon>Microbacteriaceae</taxon>
        <taxon>Agromyces</taxon>
    </lineage>
</organism>
<protein>
    <submittedName>
        <fullName evidence="4">SARP family transcriptional regulator</fullName>
    </submittedName>
</protein>
<evidence type="ECO:0000256" key="2">
    <source>
        <dbReference type="ARBA" id="ARBA00023163"/>
    </source>
</evidence>
<keyword evidence="1" id="KW-0805">Transcription regulation</keyword>
<dbReference type="GO" id="GO:0006355">
    <property type="term" value="P:regulation of DNA-templated transcription"/>
    <property type="evidence" value="ECO:0007669"/>
    <property type="project" value="TreeGrafter"/>
</dbReference>
<feature type="domain" description="Bacterial transcriptional activator" evidence="3">
    <location>
        <begin position="96"/>
        <end position="234"/>
    </location>
</feature>
<dbReference type="InterPro" id="IPR011990">
    <property type="entry name" value="TPR-like_helical_dom_sf"/>
</dbReference>
<dbReference type="RefSeq" id="WP_129521457.1">
    <property type="nucleotide sequence ID" value="NZ_SDPN01000027.1"/>
</dbReference>
<gene>
    <name evidence="4" type="ORF">ESP51_13690</name>
</gene>
<evidence type="ECO:0000313" key="5">
    <source>
        <dbReference type="Proteomes" id="UP000293865"/>
    </source>
</evidence>
<dbReference type="AlphaFoldDB" id="A0A4Q2KSJ1"/>
<dbReference type="Pfam" id="PF03704">
    <property type="entry name" value="BTAD"/>
    <property type="match status" value="1"/>
</dbReference>
<dbReference type="SUPFAM" id="SSF48452">
    <property type="entry name" value="TPR-like"/>
    <property type="match status" value="1"/>
</dbReference>
<reference evidence="4 5" key="1">
    <citation type="submission" date="2019-01" db="EMBL/GenBank/DDBJ databases">
        <title>Agromyces.</title>
        <authorList>
            <person name="Li J."/>
        </authorList>
    </citation>
    <scope>NUCLEOTIDE SEQUENCE [LARGE SCALE GENOMIC DNA]</scope>
    <source>
        <strain evidence="4 5">DSM 15934</strain>
    </source>
</reference>
<dbReference type="Proteomes" id="UP000293865">
    <property type="component" value="Unassembled WGS sequence"/>
</dbReference>
<dbReference type="InterPro" id="IPR036388">
    <property type="entry name" value="WH-like_DNA-bd_sf"/>
</dbReference>
<dbReference type="SMART" id="SM01043">
    <property type="entry name" value="BTAD"/>
    <property type="match status" value="1"/>
</dbReference>
<dbReference type="OrthoDB" id="5509004at2"/>
<dbReference type="GO" id="GO:0003677">
    <property type="term" value="F:DNA binding"/>
    <property type="evidence" value="ECO:0007669"/>
    <property type="project" value="TreeGrafter"/>
</dbReference>
<dbReference type="InterPro" id="IPR005158">
    <property type="entry name" value="BTAD"/>
</dbReference>
<dbReference type="EMBL" id="SDPN01000027">
    <property type="protein sequence ID" value="RXZ68444.1"/>
    <property type="molecule type" value="Genomic_DNA"/>
</dbReference>
<keyword evidence="5" id="KW-1185">Reference proteome</keyword>
<evidence type="ECO:0000256" key="1">
    <source>
        <dbReference type="ARBA" id="ARBA00023015"/>
    </source>
</evidence>
<evidence type="ECO:0000259" key="3">
    <source>
        <dbReference type="SMART" id="SM01043"/>
    </source>
</evidence>